<dbReference type="Proteomes" id="UP001500253">
    <property type="component" value="Unassembled WGS sequence"/>
</dbReference>
<feature type="domain" description="AB hydrolase-1" evidence="1">
    <location>
        <begin position="15"/>
        <end position="143"/>
    </location>
</feature>
<dbReference type="PANTHER" id="PTHR43798">
    <property type="entry name" value="MONOACYLGLYCEROL LIPASE"/>
    <property type="match status" value="1"/>
</dbReference>
<protein>
    <submittedName>
        <fullName evidence="2">Alpha/beta hydrolase</fullName>
    </submittedName>
</protein>
<sequence length="264" mass="28604">MTPPYVHHYGAADGPPVLALHGIKGHGARWRRIAETSLHDFSVIAPDLRGHGRSDHAPPWNAEAHVADLLSVLDARDLDRVDLLAHSYGGLIALCLAHAAPERVGRIVLLDPSVGLPARQMHDQARRALSPGFFTGPEQARAERGSAWPAASAAALEEEVAEHLVQRGDGRWQWRFEPAAVVTACSEMAGPALTPPATVPTLLVIARRSGFVSPEYVRACRATLGERLAVAELDAGHMLYLERPEETGERIRRFLRGRAGHGEA</sequence>
<dbReference type="PRINTS" id="PR00412">
    <property type="entry name" value="EPOXHYDRLASE"/>
</dbReference>
<proteinExistence type="predicted"/>
<accession>A0ABP5S5Z3</accession>
<reference evidence="3" key="1">
    <citation type="journal article" date="2019" name="Int. J. Syst. Evol. Microbiol.">
        <title>The Global Catalogue of Microorganisms (GCM) 10K type strain sequencing project: providing services to taxonomists for standard genome sequencing and annotation.</title>
        <authorList>
            <consortium name="The Broad Institute Genomics Platform"/>
            <consortium name="The Broad Institute Genome Sequencing Center for Infectious Disease"/>
            <person name="Wu L."/>
            <person name="Ma J."/>
        </authorList>
    </citation>
    <scope>NUCLEOTIDE SEQUENCE [LARGE SCALE GENOMIC DNA]</scope>
    <source>
        <strain evidence="3">JCM 4316</strain>
    </source>
</reference>
<gene>
    <name evidence="2" type="ORF">GCM10010246_01690</name>
</gene>
<evidence type="ECO:0000259" key="1">
    <source>
        <dbReference type="Pfam" id="PF00561"/>
    </source>
</evidence>
<organism evidence="2 3">
    <name type="scientific">Streptomyces cuspidosporus</name>
    <dbReference type="NCBI Taxonomy" id="66882"/>
    <lineage>
        <taxon>Bacteria</taxon>
        <taxon>Bacillati</taxon>
        <taxon>Actinomycetota</taxon>
        <taxon>Actinomycetes</taxon>
        <taxon>Kitasatosporales</taxon>
        <taxon>Streptomycetaceae</taxon>
        <taxon>Streptomyces</taxon>
    </lineage>
</organism>
<dbReference type="InterPro" id="IPR050266">
    <property type="entry name" value="AB_hydrolase_sf"/>
</dbReference>
<evidence type="ECO:0000313" key="2">
    <source>
        <dbReference type="EMBL" id="GAA2324527.1"/>
    </source>
</evidence>
<keyword evidence="2" id="KW-0378">Hydrolase</keyword>
<dbReference type="EMBL" id="BAAASD010000001">
    <property type="protein sequence ID" value="GAA2324527.1"/>
    <property type="molecule type" value="Genomic_DNA"/>
</dbReference>
<dbReference type="InterPro" id="IPR000639">
    <property type="entry name" value="Epox_hydrolase-like"/>
</dbReference>
<evidence type="ECO:0000313" key="3">
    <source>
        <dbReference type="Proteomes" id="UP001500253"/>
    </source>
</evidence>
<dbReference type="GO" id="GO:0016787">
    <property type="term" value="F:hydrolase activity"/>
    <property type="evidence" value="ECO:0007669"/>
    <property type="project" value="UniProtKB-KW"/>
</dbReference>
<dbReference type="Gene3D" id="3.40.50.1820">
    <property type="entry name" value="alpha/beta hydrolase"/>
    <property type="match status" value="1"/>
</dbReference>
<dbReference type="PRINTS" id="PR00111">
    <property type="entry name" value="ABHYDROLASE"/>
</dbReference>
<comment type="caution">
    <text evidence="2">The sequence shown here is derived from an EMBL/GenBank/DDBJ whole genome shotgun (WGS) entry which is preliminary data.</text>
</comment>
<dbReference type="PANTHER" id="PTHR43798:SF33">
    <property type="entry name" value="HYDROLASE, PUTATIVE (AFU_ORTHOLOGUE AFUA_2G14860)-RELATED"/>
    <property type="match status" value="1"/>
</dbReference>
<dbReference type="Pfam" id="PF00561">
    <property type="entry name" value="Abhydrolase_1"/>
    <property type="match status" value="1"/>
</dbReference>
<dbReference type="SUPFAM" id="SSF53474">
    <property type="entry name" value="alpha/beta-Hydrolases"/>
    <property type="match status" value="1"/>
</dbReference>
<name>A0ABP5S5Z3_9ACTN</name>
<dbReference type="InterPro" id="IPR029058">
    <property type="entry name" value="AB_hydrolase_fold"/>
</dbReference>
<keyword evidence="3" id="KW-1185">Reference proteome</keyword>
<dbReference type="InterPro" id="IPR000073">
    <property type="entry name" value="AB_hydrolase_1"/>
</dbReference>